<gene>
    <name evidence="1" type="ORF">DPEC_G00324070</name>
</gene>
<keyword evidence="2" id="KW-1185">Reference proteome</keyword>
<comment type="caution">
    <text evidence="1">The sequence shown here is derived from an EMBL/GenBank/DDBJ whole genome shotgun (WGS) entry which is preliminary data.</text>
</comment>
<evidence type="ECO:0000313" key="1">
    <source>
        <dbReference type="EMBL" id="KAJ7988487.1"/>
    </source>
</evidence>
<evidence type="ECO:0000313" key="2">
    <source>
        <dbReference type="Proteomes" id="UP001157502"/>
    </source>
</evidence>
<accession>A0ACC2FB24</accession>
<protein>
    <submittedName>
        <fullName evidence="1">Uncharacterized protein</fullName>
    </submittedName>
</protein>
<sequence>MHLYRTLLEGDTARAPSVTRTDREDNPRLHDSDSILSLVAKSCHQSGRRWSVTFDMSSISAGDNVQRSELRIRLPSFSASEHVTVDMYHSQEGRCSGSLCPEERLFLGRLRAEPTLQTSTSSWRVFNVTALLHSYWLHRAASKPGHGDGMPETGKEGPEIVVHPTADRVMMVVFSKHQTEKRAPTLIRTAEHSKYVTTDWEGAGAAVDFAAGAEAGKRTHRKKRHGQHHQKAGVAGVAPGMTRTEEEKGPLCRKVDMWVDFEAIGWNDWIVYPKRYNAYRCEGSCPTPVDESFIPTNHAYMQSLLKHHHPDRVPCPSCVPTSLAPLSMLYYENGEVAMQHFEGMVVEECGCH</sequence>
<dbReference type="Proteomes" id="UP001157502">
    <property type="component" value="Chromosome 31"/>
</dbReference>
<reference evidence="1" key="1">
    <citation type="submission" date="2021-05" db="EMBL/GenBank/DDBJ databases">
        <authorList>
            <person name="Pan Q."/>
            <person name="Jouanno E."/>
            <person name="Zahm M."/>
            <person name="Klopp C."/>
            <person name="Cabau C."/>
            <person name="Louis A."/>
            <person name="Berthelot C."/>
            <person name="Parey E."/>
            <person name="Roest Crollius H."/>
            <person name="Montfort J."/>
            <person name="Robinson-Rechavi M."/>
            <person name="Bouchez O."/>
            <person name="Lampietro C."/>
            <person name="Lopez Roques C."/>
            <person name="Donnadieu C."/>
            <person name="Postlethwait J."/>
            <person name="Bobe J."/>
            <person name="Dillon D."/>
            <person name="Chandos A."/>
            <person name="von Hippel F."/>
            <person name="Guiguen Y."/>
        </authorList>
    </citation>
    <scope>NUCLEOTIDE SEQUENCE</scope>
    <source>
        <strain evidence="1">YG-Jan2019</strain>
    </source>
</reference>
<dbReference type="EMBL" id="CM055758">
    <property type="protein sequence ID" value="KAJ7988487.1"/>
    <property type="molecule type" value="Genomic_DNA"/>
</dbReference>
<name>A0ACC2FB24_DALPE</name>
<organism evidence="1 2">
    <name type="scientific">Dallia pectoralis</name>
    <name type="common">Alaska blackfish</name>
    <dbReference type="NCBI Taxonomy" id="75939"/>
    <lineage>
        <taxon>Eukaryota</taxon>
        <taxon>Metazoa</taxon>
        <taxon>Chordata</taxon>
        <taxon>Craniata</taxon>
        <taxon>Vertebrata</taxon>
        <taxon>Euteleostomi</taxon>
        <taxon>Actinopterygii</taxon>
        <taxon>Neopterygii</taxon>
        <taxon>Teleostei</taxon>
        <taxon>Protacanthopterygii</taxon>
        <taxon>Esociformes</taxon>
        <taxon>Umbridae</taxon>
        <taxon>Dallia</taxon>
    </lineage>
</organism>
<proteinExistence type="predicted"/>